<protein>
    <recommendedName>
        <fullName evidence="5">Carboxypeptidase</fullName>
        <ecNumber evidence="5">3.4.16.-</ecNumber>
    </recommendedName>
</protein>
<accession>A0A914WQS0</accession>
<dbReference type="FunFam" id="3.40.50.1820:FF:000335">
    <property type="entry name" value="Carboxypeptidase"/>
    <property type="match status" value="1"/>
</dbReference>
<dbReference type="PANTHER" id="PTHR11802">
    <property type="entry name" value="SERINE PROTEASE FAMILY S10 SERINE CARBOXYPEPTIDASE"/>
    <property type="match status" value="1"/>
</dbReference>
<evidence type="ECO:0000256" key="2">
    <source>
        <dbReference type="ARBA" id="ARBA00022645"/>
    </source>
</evidence>
<dbReference type="PROSITE" id="PS00131">
    <property type="entry name" value="CARBOXYPEPT_SER_SER"/>
    <property type="match status" value="1"/>
</dbReference>
<name>A0A914WQS0_9BILA</name>
<evidence type="ECO:0000256" key="5">
    <source>
        <dbReference type="RuleBase" id="RU361156"/>
    </source>
</evidence>
<dbReference type="Proteomes" id="UP000887566">
    <property type="component" value="Unplaced"/>
</dbReference>
<dbReference type="Gene3D" id="3.40.50.1820">
    <property type="entry name" value="alpha/beta hydrolase"/>
    <property type="match status" value="1"/>
</dbReference>
<dbReference type="PANTHER" id="PTHR11802:SF418">
    <property type="entry name" value="SERINE CARBOXYPEPTIDASE CTSA-1.1"/>
    <property type="match status" value="1"/>
</dbReference>
<dbReference type="EC" id="3.4.16.-" evidence="5"/>
<dbReference type="Gene3D" id="3.40.50.12670">
    <property type="match status" value="1"/>
</dbReference>
<evidence type="ECO:0000313" key="7">
    <source>
        <dbReference type="WBParaSite" id="PSAMB.scaffold479size49837.g6123.t1"/>
    </source>
</evidence>
<evidence type="ECO:0000256" key="1">
    <source>
        <dbReference type="ARBA" id="ARBA00009431"/>
    </source>
</evidence>
<dbReference type="GO" id="GO:1904715">
    <property type="term" value="P:negative regulation of chaperone-mediated autophagy"/>
    <property type="evidence" value="ECO:0007669"/>
    <property type="project" value="UniProtKB-ARBA"/>
</dbReference>
<dbReference type="GO" id="GO:0006508">
    <property type="term" value="P:proteolysis"/>
    <property type="evidence" value="ECO:0007669"/>
    <property type="project" value="UniProtKB-KW"/>
</dbReference>
<dbReference type="WBParaSite" id="PSAMB.scaffold479size49837.g6123.t1">
    <property type="protein sequence ID" value="PSAMB.scaffold479size49837.g6123.t1"/>
    <property type="gene ID" value="PSAMB.scaffold479size49837.g6123"/>
</dbReference>
<dbReference type="GO" id="GO:0004185">
    <property type="term" value="F:serine-type carboxypeptidase activity"/>
    <property type="evidence" value="ECO:0007669"/>
    <property type="project" value="UniProtKB-UniRule"/>
</dbReference>
<dbReference type="AlphaFoldDB" id="A0A914WQS0"/>
<dbReference type="InterPro" id="IPR001563">
    <property type="entry name" value="Peptidase_S10"/>
</dbReference>
<dbReference type="InterPro" id="IPR018202">
    <property type="entry name" value="Ser_caboxypep_ser_AS"/>
</dbReference>
<keyword evidence="5" id="KW-0732">Signal</keyword>
<dbReference type="SUPFAM" id="SSF53474">
    <property type="entry name" value="alpha/beta-Hydrolases"/>
    <property type="match status" value="1"/>
</dbReference>
<sequence length="486" mass="54339">MSLLPFFAIFCALLAFPPVSADANGDEITALPGLSDRLNFRHYSGFLKASPTHFLHYWFVESQSSPSTDPLIFWFNGGPGCSSLDGLLNEMGPYLVNADGKTMRMNPNAWNEFANVVYMEAPAGVGYSYSTDGNTTTNDDQTSAENYEAVKQFFKTYPAFRNHTLFIMGESYAGVYVPTLTARIVDGLKDFPVNLKGMALGNGYVNANMSIDTGIRFAYGHGLVDEKVWTTLEKECCNGCADTCDFAAVTGGHCIQLVQDISQFMWYGGLNPYDVYRTCDPNPEVNSNKMRAMVRGMSAIAQPPQEFFGSASEEEKSDETKDSFFKRDYPILYGDAPCLNDSEVIVYMNREDVKKALHIPTNSVKWDICSDTVTTTYQKQYGDMAPFVKKIIKANVRVLLYYGDTDMACNFLMGQIFADRMGIPRQLGKAPWKFNKQIAGFKTMYGHGRKTDMIFITVKGAGHMAPQWRAEPMKYAIKQFVINHPI</sequence>
<dbReference type="GO" id="GO:0031647">
    <property type="term" value="P:regulation of protein stability"/>
    <property type="evidence" value="ECO:0007669"/>
    <property type="project" value="UniProtKB-ARBA"/>
</dbReference>
<keyword evidence="4 5" id="KW-0378">Hydrolase</keyword>
<evidence type="ECO:0000313" key="6">
    <source>
        <dbReference type="Proteomes" id="UP000887566"/>
    </source>
</evidence>
<dbReference type="PRINTS" id="PR00724">
    <property type="entry name" value="CRBOXYPTASEC"/>
</dbReference>
<feature type="chain" id="PRO_5038172063" description="Carboxypeptidase" evidence="5">
    <location>
        <begin position="22"/>
        <end position="486"/>
    </location>
</feature>
<organism evidence="6 7">
    <name type="scientific">Plectus sambesii</name>
    <dbReference type="NCBI Taxonomy" id="2011161"/>
    <lineage>
        <taxon>Eukaryota</taxon>
        <taxon>Metazoa</taxon>
        <taxon>Ecdysozoa</taxon>
        <taxon>Nematoda</taxon>
        <taxon>Chromadorea</taxon>
        <taxon>Plectida</taxon>
        <taxon>Plectina</taxon>
        <taxon>Plectoidea</taxon>
        <taxon>Plectidae</taxon>
        <taxon>Plectus</taxon>
    </lineage>
</organism>
<keyword evidence="3 5" id="KW-0645">Protease</keyword>
<feature type="signal peptide" evidence="5">
    <location>
        <begin position="1"/>
        <end position="21"/>
    </location>
</feature>
<dbReference type="FunFam" id="3.40.50.12670:FF:000002">
    <property type="entry name" value="Carboxypeptidase"/>
    <property type="match status" value="1"/>
</dbReference>
<keyword evidence="6" id="KW-1185">Reference proteome</keyword>
<dbReference type="InterPro" id="IPR029058">
    <property type="entry name" value="AB_hydrolase_fold"/>
</dbReference>
<keyword evidence="2 5" id="KW-0121">Carboxypeptidase</keyword>
<dbReference type="Pfam" id="PF00450">
    <property type="entry name" value="Peptidase_S10"/>
    <property type="match status" value="1"/>
</dbReference>
<evidence type="ECO:0000256" key="3">
    <source>
        <dbReference type="ARBA" id="ARBA00022670"/>
    </source>
</evidence>
<evidence type="ECO:0000256" key="4">
    <source>
        <dbReference type="ARBA" id="ARBA00022801"/>
    </source>
</evidence>
<comment type="similarity">
    <text evidence="1 5">Belongs to the peptidase S10 family.</text>
</comment>
<proteinExistence type="inferred from homology"/>
<reference evidence="7" key="1">
    <citation type="submission" date="2022-11" db="UniProtKB">
        <authorList>
            <consortium name="WormBaseParasite"/>
        </authorList>
    </citation>
    <scope>IDENTIFICATION</scope>
</reference>